<reference evidence="11 12" key="1">
    <citation type="journal article" date="2009" name="Stand. Genomic Sci.">
        <title>Complete genome sequence of Desulfomicrobium baculatum type strain (X).</title>
        <authorList>
            <person name="Copeland A."/>
            <person name="Spring S."/>
            <person name="Goker M."/>
            <person name="Schneider S."/>
            <person name="Lapidus A."/>
            <person name="Del Rio T.G."/>
            <person name="Tice H."/>
            <person name="Cheng J.F."/>
            <person name="Chen F."/>
            <person name="Nolan M."/>
            <person name="Bruce D."/>
            <person name="Goodwin L."/>
            <person name="Pitluck S."/>
            <person name="Ivanova N."/>
            <person name="Mavrommatis K."/>
            <person name="Ovchinnikova G."/>
            <person name="Pati A."/>
            <person name="Chen A."/>
            <person name="Palaniappan K."/>
            <person name="Land M."/>
            <person name="Hauser L."/>
            <person name="Chang Y.J."/>
            <person name="Jeffries C.C."/>
            <person name="Meincke L."/>
            <person name="Sims D."/>
            <person name="Brettin T."/>
            <person name="Detter J.C."/>
            <person name="Han C."/>
            <person name="Chain P."/>
            <person name="Bristow J."/>
            <person name="Eisen J.A."/>
            <person name="Markowitz V."/>
            <person name="Hugenholtz P."/>
            <person name="Kyrpides N.C."/>
            <person name="Klenk H.P."/>
            <person name="Lucas S."/>
        </authorList>
    </citation>
    <scope>NUCLEOTIDE SEQUENCE [LARGE SCALE GENOMIC DNA]</scope>
    <source>
        <strain evidence="12">DSM 4028 / VKM B-1378 / X</strain>
    </source>
</reference>
<keyword evidence="12" id="KW-1185">Reference proteome</keyword>
<evidence type="ECO:0000256" key="3">
    <source>
        <dbReference type="ARBA" id="ARBA00022763"/>
    </source>
</evidence>
<feature type="domain" description="RecC C-terminal" evidence="10">
    <location>
        <begin position="784"/>
        <end position="999"/>
    </location>
</feature>
<sequence>MEGFLLHASNRLENLAELLAEVLKTPLDPMEPETILVQSGGMQRWVSMQLARRHGVCANTRFPFPVGFAYALCRELRADLPREYPLSQERMLWRITHLLRGLLDEPEFAPLARYVQEDSELRSVQLAERIAYHFDQYLIFRPEWAARWENHEPSGNFLLPGHVASEAWQARLWRELIRDMGGEHRAALLRRAIASLEKGTSLPDLPSRVCVFGIPTLPPVYLDLLKALSRHSQVHVFLLSPCQKYWGDLLTHRERRRAYRAGEHASPERPEDAMPLAGLGAVGKEFLELLMERDALETGLYEEPVGDTMLGQLQADLLDLDVREEKTDFSDTSIQVHCCHSPLREMEILKDLILDLLAKDTSLSPQDILVMNPDIERYAPVIQAVFGTAGEDGIPFSISDRKPTKAAETIRLFLELLEFGQHRFEASRVCALLEAPPVRQRLGLDASDTQRVLEWVRASGVRWGLDLDFRRKAGLGDFGQNTWESGLSRLYLGYMTGAADPLGGIAPLALRGSAEQELLGRVTAWIDELATLWSRLRDTRTPADWQDCLLWILDAFFPQDPAQAEHLLAIRKAVTDLTRDMGDFEADARTMLYLIRKRLDESGGESGFLASGLTFCGLKPMRSIPFRVICLTGLTSTAFPRQDIPLGFDLMAARPRPGDRSHREDDRYLFLESIISARDNLILTYPGLSQSDNLEAPPSVLVSELLDFLDRGCTVDGLTPSEAIVFKHKLQAFHPDYFSAGSPIFSYSAQNRDAAQALFAEHQSRQFFPEASTLEGAHAEQEIEIDIEELTRFLTHPCRHLLRALRIDPTGGEDDFLDEEPLATPTGLEAYGPLQDLLRTALDEPAANLEGLLLAWQLLPPGQAGTDASRKLCSQIRALADQARAVIGDEKPLRLDLKLPLGRITLTGRIDLHGDRFVTCRPAKTKSSDMLRLWVRHLAASATGHAVQSMHIGTDDCFPAPEAPNARNLLEGLLRLYTRGMRAPIHLFPRTSLAFAEARFTGRKPKERPEALMQAMRQWEGGYMVSPERDDPHLAFLFRDTEPDWERFADVAEEIYGPILGGAE</sequence>
<evidence type="ECO:0000256" key="9">
    <source>
        <dbReference type="ARBA" id="ARBA00023204"/>
    </source>
</evidence>
<dbReference type="GO" id="GO:0006310">
    <property type="term" value="P:DNA recombination"/>
    <property type="evidence" value="ECO:0007669"/>
    <property type="project" value="TreeGrafter"/>
</dbReference>
<dbReference type="GO" id="GO:0003677">
    <property type="term" value="F:DNA binding"/>
    <property type="evidence" value="ECO:0007669"/>
    <property type="project" value="UniProtKB-KW"/>
</dbReference>
<dbReference type="GO" id="GO:0008854">
    <property type="term" value="F:exodeoxyribonuclease V activity"/>
    <property type="evidence" value="ECO:0007669"/>
    <property type="project" value="InterPro"/>
</dbReference>
<keyword evidence="5" id="KW-0347">Helicase</keyword>
<dbReference type="Pfam" id="PF17946">
    <property type="entry name" value="RecC_C"/>
    <property type="match status" value="1"/>
</dbReference>
<dbReference type="Pfam" id="PF04257">
    <property type="entry name" value="Exonuc_V_gamma"/>
    <property type="match status" value="1"/>
</dbReference>
<dbReference type="Gene3D" id="3.40.50.300">
    <property type="entry name" value="P-loop containing nucleotide triphosphate hydrolases"/>
    <property type="match status" value="2"/>
</dbReference>
<dbReference type="InterPro" id="IPR006697">
    <property type="entry name" value="RecC"/>
</dbReference>
<dbReference type="PIRSF" id="PIRSF000980">
    <property type="entry name" value="RecC"/>
    <property type="match status" value="1"/>
</dbReference>
<dbReference type="HAMAP" id="MF_01486">
    <property type="entry name" value="RecC"/>
    <property type="match status" value="1"/>
</dbReference>
<keyword evidence="7" id="KW-0067">ATP-binding</keyword>
<keyword evidence="9" id="KW-0234">DNA repair</keyword>
<gene>
    <name evidence="11" type="ordered locus">Dbac_0373</name>
</gene>
<dbReference type="OrthoDB" id="9762834at2"/>
<dbReference type="InterPro" id="IPR013986">
    <property type="entry name" value="DExx_box_DNA_helicase_dom_sf"/>
</dbReference>
<keyword evidence="3" id="KW-0227">DNA damage</keyword>
<name>C7LVF8_DESBD</name>
<evidence type="ECO:0000256" key="5">
    <source>
        <dbReference type="ARBA" id="ARBA00022806"/>
    </source>
</evidence>
<accession>C7LVF8</accession>
<dbReference type="SUPFAM" id="SSF52540">
    <property type="entry name" value="P-loop containing nucleoside triphosphate hydrolases"/>
    <property type="match status" value="2"/>
</dbReference>
<evidence type="ECO:0000256" key="2">
    <source>
        <dbReference type="ARBA" id="ARBA00022741"/>
    </source>
</evidence>
<dbReference type="InterPro" id="IPR041500">
    <property type="entry name" value="RecC_C"/>
</dbReference>
<evidence type="ECO:0000259" key="10">
    <source>
        <dbReference type="Pfam" id="PF17946"/>
    </source>
</evidence>
<dbReference type="GO" id="GO:0004386">
    <property type="term" value="F:helicase activity"/>
    <property type="evidence" value="ECO:0007669"/>
    <property type="project" value="UniProtKB-KW"/>
</dbReference>
<keyword evidence="1" id="KW-0540">Nuclease</keyword>
<dbReference type="PANTHER" id="PTHR30591:SF1">
    <property type="entry name" value="RECBCD ENZYME SUBUNIT RECC"/>
    <property type="match status" value="1"/>
</dbReference>
<dbReference type="NCBIfam" id="TIGR01450">
    <property type="entry name" value="recC"/>
    <property type="match status" value="1"/>
</dbReference>
<evidence type="ECO:0000256" key="4">
    <source>
        <dbReference type="ARBA" id="ARBA00022801"/>
    </source>
</evidence>
<keyword evidence="8" id="KW-0238">DNA-binding</keyword>
<keyword evidence="6" id="KW-0269">Exonuclease</keyword>
<dbReference type="Gene3D" id="1.10.10.160">
    <property type="match status" value="1"/>
</dbReference>
<dbReference type="InterPro" id="IPR011335">
    <property type="entry name" value="Restrct_endonuc-II-like"/>
</dbReference>
<dbReference type="HOGENOM" id="CLU_007513_0_0_7"/>
<dbReference type="GO" id="GO:0005524">
    <property type="term" value="F:ATP binding"/>
    <property type="evidence" value="ECO:0007669"/>
    <property type="project" value="UniProtKB-KW"/>
</dbReference>
<dbReference type="PANTHER" id="PTHR30591">
    <property type="entry name" value="RECBCD ENZYME SUBUNIT RECC"/>
    <property type="match status" value="1"/>
</dbReference>
<proteinExistence type="inferred from homology"/>
<dbReference type="RefSeq" id="WP_012805585.1">
    <property type="nucleotide sequence ID" value="NC_013173.1"/>
</dbReference>
<dbReference type="Proteomes" id="UP000002216">
    <property type="component" value="Chromosome"/>
</dbReference>
<dbReference type="GO" id="GO:0006281">
    <property type="term" value="P:DNA repair"/>
    <property type="evidence" value="ECO:0007669"/>
    <property type="project" value="UniProtKB-KW"/>
</dbReference>
<dbReference type="AlphaFoldDB" id="C7LVF8"/>
<dbReference type="eggNOG" id="COG1330">
    <property type="taxonomic scope" value="Bacteria"/>
</dbReference>
<dbReference type="Gene3D" id="3.40.50.10930">
    <property type="match status" value="1"/>
</dbReference>
<evidence type="ECO:0000313" key="11">
    <source>
        <dbReference type="EMBL" id="ACU88500.1"/>
    </source>
</evidence>
<keyword evidence="2" id="KW-0547">Nucleotide-binding</keyword>
<dbReference type="GO" id="GO:0009338">
    <property type="term" value="C:exodeoxyribonuclease V complex"/>
    <property type="evidence" value="ECO:0007669"/>
    <property type="project" value="InterPro"/>
</dbReference>
<evidence type="ECO:0000256" key="7">
    <source>
        <dbReference type="ARBA" id="ARBA00022840"/>
    </source>
</evidence>
<dbReference type="InterPro" id="IPR027417">
    <property type="entry name" value="P-loop_NTPase"/>
</dbReference>
<protein>
    <submittedName>
        <fullName evidence="11">Exodeoxyribonuclease V, gamma subunit</fullName>
    </submittedName>
</protein>
<evidence type="ECO:0000256" key="1">
    <source>
        <dbReference type="ARBA" id="ARBA00022722"/>
    </source>
</evidence>
<keyword evidence="4" id="KW-0378">Hydrolase</keyword>
<evidence type="ECO:0000256" key="8">
    <source>
        <dbReference type="ARBA" id="ARBA00023125"/>
    </source>
</evidence>
<dbReference type="STRING" id="525897.Dbac_0373"/>
<dbReference type="KEGG" id="dba:Dbac_0373"/>
<evidence type="ECO:0000256" key="6">
    <source>
        <dbReference type="ARBA" id="ARBA00022839"/>
    </source>
</evidence>
<dbReference type="EMBL" id="CP001629">
    <property type="protein sequence ID" value="ACU88500.1"/>
    <property type="molecule type" value="Genomic_DNA"/>
</dbReference>
<organism evidence="11 12">
    <name type="scientific">Desulfomicrobium baculatum (strain DSM 4028 / VKM B-1378 / X)</name>
    <name type="common">Desulfovibrio baculatus</name>
    <dbReference type="NCBI Taxonomy" id="525897"/>
    <lineage>
        <taxon>Bacteria</taxon>
        <taxon>Pseudomonadati</taxon>
        <taxon>Thermodesulfobacteriota</taxon>
        <taxon>Desulfovibrionia</taxon>
        <taxon>Desulfovibrionales</taxon>
        <taxon>Desulfomicrobiaceae</taxon>
        <taxon>Desulfomicrobium</taxon>
    </lineage>
</organism>
<evidence type="ECO:0000313" key="12">
    <source>
        <dbReference type="Proteomes" id="UP000002216"/>
    </source>
</evidence>
<dbReference type="SUPFAM" id="SSF52980">
    <property type="entry name" value="Restriction endonuclease-like"/>
    <property type="match status" value="1"/>
</dbReference>